<keyword evidence="1" id="KW-0732">Signal</keyword>
<evidence type="ECO:0000313" key="3">
    <source>
        <dbReference type="Proteomes" id="UP000029443"/>
    </source>
</evidence>
<keyword evidence="3" id="KW-1185">Reference proteome</keyword>
<evidence type="ECO:0000256" key="1">
    <source>
        <dbReference type="SAM" id="SignalP"/>
    </source>
</evidence>
<dbReference type="Pfam" id="PF09839">
    <property type="entry name" value="DUF2066"/>
    <property type="match status" value="1"/>
</dbReference>
<organism evidence="2 3">
    <name type="scientific">Alcanivorax jadensis T9</name>
    <dbReference type="NCBI Taxonomy" id="1177181"/>
    <lineage>
        <taxon>Bacteria</taxon>
        <taxon>Pseudomonadati</taxon>
        <taxon>Pseudomonadota</taxon>
        <taxon>Gammaproteobacteria</taxon>
        <taxon>Oceanospirillales</taxon>
        <taxon>Alcanivoracaceae</taxon>
        <taxon>Alcanivorax</taxon>
    </lineage>
</organism>
<feature type="chain" id="PRO_5046935656" description="DUF2066 domain-containing protein" evidence="1">
    <location>
        <begin position="20"/>
        <end position="332"/>
    </location>
</feature>
<dbReference type="InterPro" id="IPR018642">
    <property type="entry name" value="DUF2066"/>
</dbReference>
<dbReference type="RefSeq" id="WP_035249587.1">
    <property type="nucleotide sequence ID" value="NZ_ARXU01000013.1"/>
</dbReference>
<sequence>MRFLGMVALLLGLALVAQAESLNTVELTVESRGEAQRQQALQQGLKDMLVRLSGKQQVLEQPVLEQALAQLDRWVTRYDYDGDRLMVRYDTRGLMDFMAAAGAPVWGFPRPKVLIWLVEQGAGRGDMVAGEHELRDHLVGEARRRGLSLVVPEWDSQDRNAVTVADVRGRFDNQLLSASDRYPHELVVAAVLYEGSPATVSWRVLQGKKTLDQGREKSASAEQAVTTLVDAVTDQLAQRYAVASSASERLTLLEVEQVETLADWHQLQAFLAGLSGMRAVSLVQTTDQGVTFGLDFGASDSQLRSLLELSRQLRPCPDESVAGPQWRYCWRS</sequence>
<name>A0ABR4W9V8_9GAMM</name>
<gene>
    <name evidence="2" type="ORF">T9A_02764</name>
</gene>
<protein>
    <recommendedName>
        <fullName evidence="4">DUF2066 domain-containing protein</fullName>
    </recommendedName>
</protein>
<comment type="caution">
    <text evidence="2">The sequence shown here is derived from an EMBL/GenBank/DDBJ whole genome shotgun (WGS) entry which is preliminary data.</text>
</comment>
<evidence type="ECO:0000313" key="2">
    <source>
        <dbReference type="EMBL" id="KGD60191.1"/>
    </source>
</evidence>
<evidence type="ECO:0008006" key="4">
    <source>
        <dbReference type="Google" id="ProtNLM"/>
    </source>
</evidence>
<reference evidence="2 3" key="1">
    <citation type="submission" date="2012-09" db="EMBL/GenBank/DDBJ databases">
        <title>Genome Sequence of alkane-degrading Bacterium Alcanivorax jadensis T9.</title>
        <authorList>
            <person name="Lai Q."/>
            <person name="Shao Z."/>
        </authorList>
    </citation>
    <scope>NUCLEOTIDE SEQUENCE [LARGE SCALE GENOMIC DNA]</scope>
    <source>
        <strain evidence="2 3">T9</strain>
    </source>
</reference>
<accession>A0ABR4W9V8</accession>
<feature type="signal peptide" evidence="1">
    <location>
        <begin position="1"/>
        <end position="19"/>
    </location>
</feature>
<dbReference type="EMBL" id="ARXU01000013">
    <property type="protein sequence ID" value="KGD60191.1"/>
    <property type="molecule type" value="Genomic_DNA"/>
</dbReference>
<dbReference type="Proteomes" id="UP000029443">
    <property type="component" value="Unassembled WGS sequence"/>
</dbReference>
<proteinExistence type="predicted"/>